<dbReference type="InterPro" id="IPR011701">
    <property type="entry name" value="MFS"/>
</dbReference>
<feature type="transmembrane region" description="Helical" evidence="5">
    <location>
        <begin position="72"/>
        <end position="91"/>
    </location>
</feature>
<keyword evidence="8" id="KW-1185">Reference proteome</keyword>
<dbReference type="PROSITE" id="PS50850">
    <property type="entry name" value="MFS"/>
    <property type="match status" value="1"/>
</dbReference>
<comment type="subcellular location">
    <subcellularLocation>
        <location evidence="1">Membrane</location>
        <topology evidence="1">Multi-pass membrane protein</topology>
    </subcellularLocation>
</comment>
<gene>
    <name evidence="7" type="ORF">VP395_00265</name>
</gene>
<dbReference type="Proteomes" id="UP001416393">
    <property type="component" value="Unassembled WGS sequence"/>
</dbReference>
<dbReference type="Gene3D" id="1.20.1250.20">
    <property type="entry name" value="MFS general substrate transporter like domains"/>
    <property type="match status" value="2"/>
</dbReference>
<feature type="transmembrane region" description="Helical" evidence="5">
    <location>
        <begin position="235"/>
        <end position="254"/>
    </location>
</feature>
<feature type="transmembrane region" description="Helical" evidence="5">
    <location>
        <begin position="290"/>
        <end position="311"/>
    </location>
</feature>
<accession>A0ABV0A7J7</accession>
<dbReference type="PANTHER" id="PTHR23514">
    <property type="entry name" value="BYPASS OF STOP CODON PROTEIN 6"/>
    <property type="match status" value="1"/>
</dbReference>
<feature type="transmembrane region" description="Helical" evidence="5">
    <location>
        <begin position="323"/>
        <end position="342"/>
    </location>
</feature>
<dbReference type="SUPFAM" id="SSF103473">
    <property type="entry name" value="MFS general substrate transporter"/>
    <property type="match status" value="1"/>
</dbReference>
<dbReference type="CDD" id="cd17393">
    <property type="entry name" value="MFS_MosC_like"/>
    <property type="match status" value="1"/>
</dbReference>
<reference evidence="7 8" key="1">
    <citation type="submission" date="2024-01" db="EMBL/GenBank/DDBJ databases">
        <title>Mariniflexile litorale sp. nov., isolated from the shallow sediments of the Sea of Japan.</title>
        <authorList>
            <person name="Romanenko L."/>
            <person name="Bystritskaya E."/>
            <person name="Isaeva M."/>
        </authorList>
    </citation>
    <scope>NUCLEOTIDE SEQUENCE [LARGE SCALE GENOMIC DNA]</scope>
    <source>
        <strain evidence="7 8">KCTC 32427</strain>
    </source>
</reference>
<feature type="transmembrane region" description="Helical" evidence="5">
    <location>
        <begin position="354"/>
        <end position="373"/>
    </location>
</feature>
<evidence type="ECO:0000259" key="6">
    <source>
        <dbReference type="PROSITE" id="PS50850"/>
    </source>
</evidence>
<evidence type="ECO:0000313" key="8">
    <source>
        <dbReference type="Proteomes" id="UP001416393"/>
    </source>
</evidence>
<feature type="transmembrane region" description="Helical" evidence="5">
    <location>
        <begin position="266"/>
        <end position="284"/>
    </location>
</feature>
<name>A0ABV0A7J7_9FLAO</name>
<dbReference type="EMBL" id="JAZHYP010000001">
    <property type="protein sequence ID" value="MEN3322145.1"/>
    <property type="molecule type" value="Genomic_DNA"/>
</dbReference>
<keyword evidence="2 5" id="KW-0812">Transmembrane</keyword>
<feature type="transmembrane region" description="Helical" evidence="5">
    <location>
        <begin position="9"/>
        <end position="26"/>
    </location>
</feature>
<evidence type="ECO:0000256" key="2">
    <source>
        <dbReference type="ARBA" id="ARBA00022692"/>
    </source>
</evidence>
<proteinExistence type="predicted"/>
<feature type="transmembrane region" description="Helical" evidence="5">
    <location>
        <begin position="136"/>
        <end position="153"/>
    </location>
</feature>
<feature type="transmembrane region" description="Helical" evidence="5">
    <location>
        <begin position="46"/>
        <end position="65"/>
    </location>
</feature>
<feature type="domain" description="Major facilitator superfamily (MFS) profile" evidence="6">
    <location>
        <begin position="7"/>
        <end position="380"/>
    </location>
</feature>
<feature type="transmembrane region" description="Helical" evidence="5">
    <location>
        <begin position="201"/>
        <end position="220"/>
    </location>
</feature>
<keyword evidence="3 5" id="KW-1133">Transmembrane helix</keyword>
<organism evidence="7 8">
    <name type="scientific">Mariniflexile soesokkakense</name>
    <dbReference type="NCBI Taxonomy" id="1343160"/>
    <lineage>
        <taxon>Bacteria</taxon>
        <taxon>Pseudomonadati</taxon>
        <taxon>Bacteroidota</taxon>
        <taxon>Flavobacteriia</taxon>
        <taxon>Flavobacteriales</taxon>
        <taxon>Flavobacteriaceae</taxon>
        <taxon>Mariniflexile</taxon>
    </lineage>
</organism>
<dbReference type="PANTHER" id="PTHR23514:SF13">
    <property type="entry name" value="INNER MEMBRANE PROTEIN YBJJ"/>
    <property type="match status" value="1"/>
</dbReference>
<feature type="transmembrane region" description="Helical" evidence="5">
    <location>
        <begin position="97"/>
        <end position="115"/>
    </location>
</feature>
<keyword evidence="4 5" id="KW-0472">Membrane</keyword>
<evidence type="ECO:0000313" key="7">
    <source>
        <dbReference type="EMBL" id="MEN3322145.1"/>
    </source>
</evidence>
<dbReference type="InterPro" id="IPR051788">
    <property type="entry name" value="MFS_Transporter"/>
</dbReference>
<dbReference type="Pfam" id="PF07690">
    <property type="entry name" value="MFS_1"/>
    <property type="match status" value="1"/>
</dbReference>
<evidence type="ECO:0000256" key="1">
    <source>
        <dbReference type="ARBA" id="ARBA00004141"/>
    </source>
</evidence>
<dbReference type="InterPro" id="IPR036259">
    <property type="entry name" value="MFS_trans_sf"/>
</dbReference>
<dbReference type="RefSeq" id="WP_346239687.1">
    <property type="nucleotide sequence ID" value="NZ_JAZHYP010000001.1"/>
</dbReference>
<sequence>MDLRNKQRIALSVYFFLSGICFASWASRIPTIKEFFNLNEAELGTILLAMPISSLIGLPISGWLVSKFDSRVPLIISFVFFSIALTCIGFANTPFLLVLSVCLFSFSMRILNISVNTQSITLQKKFEKRVVGAFHGLWSTGGLIGVAISTLMVKMGVSIQIHLLSVSIAGLIIALITYQFTVKGDISTTGNKLIIGKPDPFILYLGVLIFLGAICEGGMFDWSGVYFKDVVNEEVFTYGYLMFMTTMALSRFFCDRLVGAFGLQKMYILSSVLIALGIAIAVIFPFFWSALLGFCFVGFGTAAIFPVTMSLAGTSKKYSPGMAISIITTYGIVGMLIGPPLIGYLAQAFNLKNAFIVFIVLGLMFIPVSHSFFKFQAKNNM</sequence>
<evidence type="ECO:0000256" key="3">
    <source>
        <dbReference type="ARBA" id="ARBA00022989"/>
    </source>
</evidence>
<feature type="transmembrane region" description="Helical" evidence="5">
    <location>
        <begin position="159"/>
        <end position="180"/>
    </location>
</feature>
<evidence type="ECO:0000256" key="4">
    <source>
        <dbReference type="ARBA" id="ARBA00023136"/>
    </source>
</evidence>
<evidence type="ECO:0000256" key="5">
    <source>
        <dbReference type="SAM" id="Phobius"/>
    </source>
</evidence>
<comment type="caution">
    <text evidence="7">The sequence shown here is derived from an EMBL/GenBank/DDBJ whole genome shotgun (WGS) entry which is preliminary data.</text>
</comment>
<dbReference type="InterPro" id="IPR020846">
    <property type="entry name" value="MFS_dom"/>
</dbReference>
<protein>
    <submittedName>
        <fullName evidence="7">MFS transporter</fullName>
    </submittedName>
</protein>